<protein>
    <submittedName>
        <fullName evidence="4">Tetratricopeptide repeat protein</fullName>
    </submittedName>
</protein>
<dbReference type="KEGG" id="ajg:KKR91_08295"/>
<evidence type="ECO:0000259" key="3">
    <source>
        <dbReference type="Pfam" id="PF00931"/>
    </source>
</evidence>
<organism evidence="4 5">
    <name type="scientific">Arthrobacter jiangjiafuii</name>
    <dbReference type="NCBI Taxonomy" id="2817475"/>
    <lineage>
        <taxon>Bacteria</taxon>
        <taxon>Bacillati</taxon>
        <taxon>Actinomycetota</taxon>
        <taxon>Actinomycetes</taxon>
        <taxon>Micrococcales</taxon>
        <taxon>Micrococcaceae</taxon>
        <taxon>Arthrobacter</taxon>
    </lineage>
</organism>
<keyword evidence="2" id="KW-0802">TPR repeat</keyword>
<dbReference type="Gene3D" id="3.40.50.300">
    <property type="entry name" value="P-loop containing nucleotide triphosphate hydrolases"/>
    <property type="match status" value="1"/>
</dbReference>
<name>A0A975R2E8_9MICC</name>
<dbReference type="PANTHER" id="PTHR45641">
    <property type="entry name" value="TETRATRICOPEPTIDE REPEAT PROTEIN (AFU_ORTHOLOGUE AFUA_6G03870)"/>
    <property type="match status" value="1"/>
</dbReference>
<dbReference type="PANTHER" id="PTHR45641:SF19">
    <property type="entry name" value="NEPHROCYSTIN-3"/>
    <property type="match status" value="1"/>
</dbReference>
<dbReference type="GO" id="GO:0043531">
    <property type="term" value="F:ADP binding"/>
    <property type="evidence" value="ECO:0007669"/>
    <property type="project" value="InterPro"/>
</dbReference>
<proteinExistence type="predicted"/>
<dbReference type="SUPFAM" id="SSF48452">
    <property type="entry name" value="TPR-like"/>
    <property type="match status" value="4"/>
</dbReference>
<dbReference type="Proteomes" id="UP000676885">
    <property type="component" value="Chromosome"/>
</dbReference>
<accession>A0A975R2E8</accession>
<dbReference type="RefSeq" id="WP_210228576.1">
    <property type="nucleotide sequence ID" value="NZ_CP076022.1"/>
</dbReference>
<sequence>MGKNGELDIDKTLFDALTEVWGEAPTAVSPMVVLAAYLYSLKDGYGLTDTQHLDADKVELPPIADDARRFIDQFIPGSADMDSLRNFIYGVFASMSADANIRRRINKSNRLSDTEVLMLGQIAWNLEQNERRRRLPLGPRPIRRNGKPFTLDIPVPKRDLDFATMRWTERRNLTGVPGKSSGASFGSQAARLAVLAAKWLLDAGTPPTPEIGEASLVDGAKGTQRIVWAAGSAQEPTIASTGFLPADSKALGLSAVPRTGRIGPVLVGDFAEVGDRYQRRGFDDEITRVWEDGGDRRVWLCGGPGLGKSYAARKVMQSALGRVDDNRHDLLIWVNSADSVTVTREFSRAAERLDLGDSVSTDAADRADLLTRSLLEHLRTTDERWLIVLDDADAEGLIENNLVPTGTNPRGRVLITTLSGSHRIVGAGRHVEAELFSRGEAEDFIKNRLPETSEDDRAGLSKIVRHHPLALSIAASTIAANGMTVTAWIEEFEHARRMDEAADFADVGGYPRLVGATWQLALDRASRRMPEGVVQRAAMVAALQDPDGHPTWLWQRDPVREWVAGGADLPWNRGRMHPGIKRLVDYGIIRLVGDWPDGRITIHQLAARAIRESAAPETLAELGALLADQWLLELTLKPANTQSKEIRAGVAPVAAIPYLSSSARNTATALLNFSQPSSSEQVLGSDHFELELLRPHLSQGGAIGQAAFALRLADVGLDEQALGRHVDAQRNLAEAAAIYRRLIDTPDLPDDLRAGHFEALAEIDAELNRPDQAHNNRTNAARLRERFKSSEVMKVKSIANQLALADLYEKLSDPQGTKAALDRALSLWDGQESADPDADASTYAGLARRLTSAGRLAEAEEHMRRAAELYETTKFGRTVRFKQIATELGYICARAGKWTEAEEWFLRSESNPVPLASVLLRQGRSSDARATLAQAARSSEAVTQREPSIDALIREMVENSVVPTLYSLVQKAMGHGRWEEAADLATVCLELTRARHDLNPGEDPQKLAQAYFTAGVASRSAVRLDTAITHFTSSADILEMLIQISRTEDLQLKYGQSLYWLATTTQDTGSPESAANHARRAVEILSQLDSEEARQDLSDALSVLGLAYLEKGDADEAIASFTYQVRIWQAAYERAPASNTAISFTKALEKQWLALMKTRRWNEAVQPLIDAIAIYRTMPPADTQDGEALAGALFNLAYVYFNQGGSASESASFAEQSVGAWQELLDEEPSNLGLQVSIAYALYMLAASLSELDRDLDVVSVLNRAANHLQLPTELRPDDLGPLLMEVLTELESGLRAIGDDSYADEIRARANDLARRLPPLTDEE</sequence>
<dbReference type="Pfam" id="PF00931">
    <property type="entry name" value="NB-ARC"/>
    <property type="match status" value="1"/>
</dbReference>
<keyword evidence="5" id="KW-1185">Reference proteome</keyword>
<dbReference type="InterPro" id="IPR027417">
    <property type="entry name" value="P-loop_NTPase"/>
</dbReference>
<dbReference type="Pfam" id="PF13374">
    <property type="entry name" value="TPR_10"/>
    <property type="match status" value="1"/>
</dbReference>
<reference evidence="4 5" key="1">
    <citation type="submission" date="2021-05" db="EMBL/GenBank/DDBJ databases">
        <title>Novel species in genus Arthrobacter.</title>
        <authorList>
            <person name="Zhang G."/>
        </authorList>
    </citation>
    <scope>NUCLEOTIDE SEQUENCE [LARGE SCALE GENOMIC DNA]</scope>
    <source>
        <strain evidence="5">zg-ZUI227</strain>
    </source>
</reference>
<evidence type="ECO:0000256" key="2">
    <source>
        <dbReference type="ARBA" id="ARBA00022803"/>
    </source>
</evidence>
<evidence type="ECO:0000313" key="5">
    <source>
        <dbReference type="Proteomes" id="UP000676885"/>
    </source>
</evidence>
<evidence type="ECO:0000256" key="1">
    <source>
        <dbReference type="ARBA" id="ARBA00022737"/>
    </source>
</evidence>
<gene>
    <name evidence="4" type="ORF">KKR91_08295</name>
</gene>
<dbReference type="InterPro" id="IPR011990">
    <property type="entry name" value="TPR-like_helical_dom_sf"/>
</dbReference>
<dbReference type="EMBL" id="CP076022">
    <property type="protein sequence ID" value="QWC11523.1"/>
    <property type="molecule type" value="Genomic_DNA"/>
</dbReference>
<dbReference type="InterPro" id="IPR002182">
    <property type="entry name" value="NB-ARC"/>
</dbReference>
<dbReference type="SUPFAM" id="SSF52540">
    <property type="entry name" value="P-loop containing nucleoside triphosphate hydrolases"/>
    <property type="match status" value="1"/>
</dbReference>
<feature type="domain" description="NB-ARC" evidence="3">
    <location>
        <begin position="297"/>
        <end position="444"/>
    </location>
</feature>
<evidence type="ECO:0000313" key="4">
    <source>
        <dbReference type="EMBL" id="QWC11523.1"/>
    </source>
</evidence>
<keyword evidence="1" id="KW-0677">Repeat</keyword>
<dbReference type="Gene3D" id="1.25.40.10">
    <property type="entry name" value="Tetratricopeptide repeat domain"/>
    <property type="match status" value="3"/>
</dbReference>